<dbReference type="Gene3D" id="3.40.50.300">
    <property type="entry name" value="P-loop containing nucleotide triphosphate hydrolases"/>
    <property type="match status" value="1"/>
</dbReference>
<dbReference type="PANTHER" id="PTHR12131:SF1">
    <property type="entry name" value="ATP-DEPENDENT RNA HELICASE SUPV3L1, MITOCHONDRIAL-RELATED"/>
    <property type="match status" value="1"/>
</dbReference>
<comment type="caution">
    <text evidence="7">The sequence shown here is derived from an EMBL/GenBank/DDBJ whole genome shotgun (WGS) entry which is preliminary data.</text>
</comment>
<evidence type="ECO:0000313" key="7">
    <source>
        <dbReference type="EMBL" id="CAF4457892.1"/>
    </source>
</evidence>
<dbReference type="GO" id="GO:0016787">
    <property type="term" value="F:hydrolase activity"/>
    <property type="evidence" value="ECO:0007669"/>
    <property type="project" value="UniProtKB-KW"/>
</dbReference>
<dbReference type="GO" id="GO:0045025">
    <property type="term" value="C:mitochondrial degradosome"/>
    <property type="evidence" value="ECO:0007669"/>
    <property type="project" value="TreeGrafter"/>
</dbReference>
<reference evidence="7" key="1">
    <citation type="submission" date="2021-02" db="EMBL/GenBank/DDBJ databases">
        <authorList>
            <person name="Nowell W R."/>
        </authorList>
    </citation>
    <scope>NUCLEOTIDE SEQUENCE</scope>
</reference>
<dbReference type="GO" id="GO:0003724">
    <property type="term" value="F:RNA helicase activity"/>
    <property type="evidence" value="ECO:0007669"/>
    <property type="project" value="UniProtKB-EC"/>
</dbReference>
<dbReference type="GO" id="GO:0000965">
    <property type="term" value="P:mitochondrial RNA 3'-end processing"/>
    <property type="evidence" value="ECO:0007669"/>
    <property type="project" value="TreeGrafter"/>
</dbReference>
<evidence type="ECO:0000256" key="5">
    <source>
        <dbReference type="ARBA" id="ARBA00047984"/>
    </source>
</evidence>
<organism evidence="7 8">
    <name type="scientific">Adineta steineri</name>
    <dbReference type="NCBI Taxonomy" id="433720"/>
    <lineage>
        <taxon>Eukaryota</taxon>
        <taxon>Metazoa</taxon>
        <taxon>Spiralia</taxon>
        <taxon>Gnathifera</taxon>
        <taxon>Rotifera</taxon>
        <taxon>Eurotatoria</taxon>
        <taxon>Bdelloidea</taxon>
        <taxon>Adinetida</taxon>
        <taxon>Adinetidae</taxon>
        <taxon>Adineta</taxon>
    </lineage>
</organism>
<dbReference type="InterPro" id="IPR027417">
    <property type="entry name" value="P-loop_NTPase"/>
</dbReference>
<sequence length="81" mass="9411">MTNLTTVYDVAVIDEIQMMRDPQRGWAWTRALLGIQAKEIHLCGEASTIRLIQELMVTTGDDVEVREYKRLTKLNYQERAL</sequence>
<dbReference type="GO" id="GO:0005524">
    <property type="term" value="F:ATP binding"/>
    <property type="evidence" value="ECO:0007669"/>
    <property type="project" value="UniProtKB-KW"/>
</dbReference>
<evidence type="ECO:0000256" key="3">
    <source>
        <dbReference type="ARBA" id="ARBA00022806"/>
    </source>
</evidence>
<feature type="domain" description="ATP-dependent RNA helicase SUV3 DEXQ-box helicase" evidence="6">
    <location>
        <begin position="1"/>
        <end position="68"/>
    </location>
</feature>
<dbReference type="Pfam" id="PF22527">
    <property type="entry name" value="DEXQc_Suv3"/>
    <property type="match status" value="1"/>
</dbReference>
<protein>
    <recommendedName>
        <fullName evidence="6">ATP-dependent RNA helicase SUV3 DEXQ-box helicase domain-containing protein</fullName>
    </recommendedName>
</protein>
<feature type="non-terminal residue" evidence="7">
    <location>
        <position position="1"/>
    </location>
</feature>
<comment type="catalytic activity">
    <reaction evidence="5">
        <text>ATP + H2O = ADP + phosphate + H(+)</text>
        <dbReference type="Rhea" id="RHEA:13065"/>
        <dbReference type="ChEBI" id="CHEBI:15377"/>
        <dbReference type="ChEBI" id="CHEBI:15378"/>
        <dbReference type="ChEBI" id="CHEBI:30616"/>
        <dbReference type="ChEBI" id="CHEBI:43474"/>
        <dbReference type="ChEBI" id="CHEBI:456216"/>
        <dbReference type="EC" id="3.6.4.13"/>
    </reaction>
</comment>
<keyword evidence="4" id="KW-0067">ATP-binding</keyword>
<evidence type="ECO:0000259" key="6">
    <source>
        <dbReference type="Pfam" id="PF22527"/>
    </source>
</evidence>
<keyword evidence="2" id="KW-0378">Hydrolase</keyword>
<feature type="non-terminal residue" evidence="7">
    <location>
        <position position="81"/>
    </location>
</feature>
<evidence type="ECO:0000313" key="8">
    <source>
        <dbReference type="Proteomes" id="UP000663881"/>
    </source>
</evidence>
<name>A0A820SW99_9BILA</name>
<dbReference type="InterPro" id="IPR050699">
    <property type="entry name" value="RNA-DNA_Helicase"/>
</dbReference>
<keyword evidence="1" id="KW-0547">Nucleotide-binding</keyword>
<evidence type="ECO:0000256" key="2">
    <source>
        <dbReference type="ARBA" id="ARBA00022801"/>
    </source>
</evidence>
<evidence type="ECO:0000256" key="1">
    <source>
        <dbReference type="ARBA" id="ARBA00022741"/>
    </source>
</evidence>
<dbReference type="PANTHER" id="PTHR12131">
    <property type="entry name" value="ATP-DEPENDENT RNA AND DNA HELICASE"/>
    <property type="match status" value="1"/>
</dbReference>
<accession>A0A820SW99</accession>
<dbReference type="EMBL" id="CAJOAY010036537">
    <property type="protein sequence ID" value="CAF4457892.1"/>
    <property type="molecule type" value="Genomic_DNA"/>
</dbReference>
<dbReference type="InterPro" id="IPR055206">
    <property type="entry name" value="DEXQc_SUV3"/>
</dbReference>
<proteinExistence type="predicted"/>
<evidence type="ECO:0000256" key="4">
    <source>
        <dbReference type="ARBA" id="ARBA00022840"/>
    </source>
</evidence>
<dbReference type="AlphaFoldDB" id="A0A820SW99"/>
<gene>
    <name evidence="7" type="ORF">OKA104_LOCUS54523</name>
</gene>
<dbReference type="Proteomes" id="UP000663881">
    <property type="component" value="Unassembled WGS sequence"/>
</dbReference>
<keyword evidence="3" id="KW-0347">Helicase</keyword>